<dbReference type="PATRIC" id="fig|37919.13.peg.3703"/>
<dbReference type="Proteomes" id="UP001231166">
    <property type="component" value="Chromosome"/>
</dbReference>
<evidence type="ECO:0000259" key="2">
    <source>
        <dbReference type="Pfam" id="PF09851"/>
    </source>
</evidence>
<name>A0A1B1K6L7_RHOOP</name>
<keyword evidence="1" id="KW-0472">Membrane</keyword>
<keyword evidence="1" id="KW-0812">Transmembrane</keyword>
<evidence type="ECO:0000313" key="5">
    <source>
        <dbReference type="EMBL" id="WLF50786.1"/>
    </source>
</evidence>
<dbReference type="AlphaFoldDB" id="A0A1B1K6L7"/>
<keyword evidence="1" id="KW-1133">Transmembrane helix</keyword>
<sequence>MYDNDFGGWGYALMFTGMALFWGLLIVGIILLIRYVSHPFPAPPGGAPPLRSAEAVLAERFARGEIDEQEYRSRLSILRAGTTP</sequence>
<organism evidence="3 6">
    <name type="scientific">Rhodococcus opacus</name>
    <name type="common">Nocardia opaca</name>
    <dbReference type="NCBI Taxonomy" id="37919"/>
    <lineage>
        <taxon>Bacteria</taxon>
        <taxon>Bacillati</taxon>
        <taxon>Actinomycetota</taxon>
        <taxon>Actinomycetes</taxon>
        <taxon>Mycobacteriales</taxon>
        <taxon>Nocardiaceae</taxon>
        <taxon>Rhodococcus</taxon>
    </lineage>
</organism>
<protein>
    <submittedName>
        <fullName evidence="4">SHOCT domain-containing protein</fullName>
    </submittedName>
</protein>
<dbReference type="Proteomes" id="UP000186108">
    <property type="component" value="Chromosome"/>
</dbReference>
<evidence type="ECO:0000313" key="4">
    <source>
        <dbReference type="EMBL" id="MCZ4584329.1"/>
    </source>
</evidence>
<evidence type="ECO:0000313" key="7">
    <source>
        <dbReference type="Proteomes" id="UP001066327"/>
    </source>
</evidence>
<dbReference type="Pfam" id="PF09851">
    <property type="entry name" value="SHOCT"/>
    <property type="match status" value="1"/>
</dbReference>
<evidence type="ECO:0000313" key="3">
    <source>
        <dbReference type="EMBL" id="ANS28255.1"/>
    </source>
</evidence>
<keyword evidence="7" id="KW-1185">Reference proteome</keyword>
<reference evidence="3 6" key="1">
    <citation type="submission" date="2014-07" db="EMBL/GenBank/DDBJ databases">
        <authorList>
            <person name="Zhang J.E."/>
            <person name="Yang H."/>
            <person name="Guo J."/>
            <person name="Deng Z."/>
            <person name="Luo H."/>
            <person name="Luo M."/>
            <person name="Zhao B."/>
        </authorList>
    </citation>
    <scope>NUCLEOTIDE SEQUENCE [LARGE SCALE GENOMIC DNA]</scope>
    <source>
        <strain evidence="3 6">1CP</strain>
    </source>
</reference>
<dbReference type="EMBL" id="JAPWIS010000005">
    <property type="protein sequence ID" value="MCZ4584329.1"/>
    <property type="molecule type" value="Genomic_DNA"/>
</dbReference>
<gene>
    <name evidence="4" type="ORF">O4328_11645</name>
    <name evidence="5" type="ORF">Q5707_18185</name>
    <name evidence="3" type="ORF">R1CP_17845</name>
</gene>
<evidence type="ECO:0000313" key="6">
    <source>
        <dbReference type="Proteomes" id="UP000186108"/>
    </source>
</evidence>
<accession>A0A1B1K6L7</accession>
<evidence type="ECO:0000256" key="1">
    <source>
        <dbReference type="SAM" id="Phobius"/>
    </source>
</evidence>
<reference evidence="4" key="2">
    <citation type="submission" date="2022-12" db="EMBL/GenBank/DDBJ databases">
        <authorList>
            <person name="Krivoruchko A.V."/>
            <person name="Elkin A."/>
        </authorList>
    </citation>
    <scope>NUCLEOTIDE SEQUENCE</scope>
    <source>
        <strain evidence="4">IEGM 249</strain>
    </source>
</reference>
<dbReference type="RefSeq" id="WP_005257908.1">
    <property type="nucleotide sequence ID" value="NZ_CAJUXZ010000012.1"/>
</dbReference>
<reference evidence="5" key="3">
    <citation type="submission" date="2023-07" db="EMBL/GenBank/DDBJ databases">
        <title>Genomic analysis of Rhodococcus opacus VOC-14 with glycol ethers degradation activity.</title>
        <authorList>
            <person name="Narkevich D.A."/>
            <person name="Hlushen A.M."/>
            <person name="Akhremchuk A.E."/>
            <person name="Sikolenko M.A."/>
            <person name="Valentovich L.N."/>
        </authorList>
    </citation>
    <scope>NUCLEOTIDE SEQUENCE</scope>
    <source>
        <strain evidence="5">VOC-14</strain>
    </source>
</reference>
<dbReference type="InterPro" id="IPR018649">
    <property type="entry name" value="SHOCT"/>
</dbReference>
<dbReference type="EMBL" id="CP009111">
    <property type="protein sequence ID" value="ANS28255.1"/>
    <property type="molecule type" value="Genomic_DNA"/>
</dbReference>
<proteinExistence type="predicted"/>
<dbReference type="EMBL" id="CP130953">
    <property type="protein sequence ID" value="WLF50786.1"/>
    <property type="molecule type" value="Genomic_DNA"/>
</dbReference>
<feature type="domain" description="SHOCT" evidence="2">
    <location>
        <begin position="53"/>
        <end position="78"/>
    </location>
</feature>
<feature type="transmembrane region" description="Helical" evidence="1">
    <location>
        <begin position="12"/>
        <end position="33"/>
    </location>
</feature>
<dbReference type="Proteomes" id="UP001066327">
    <property type="component" value="Unassembled WGS sequence"/>
</dbReference>